<dbReference type="Proteomes" id="UP001500711">
    <property type="component" value="Unassembled WGS sequence"/>
</dbReference>
<feature type="domain" description="Tyrosinase copper-binding" evidence="2">
    <location>
        <begin position="39"/>
        <end position="218"/>
    </location>
</feature>
<evidence type="ECO:0000259" key="2">
    <source>
        <dbReference type="Pfam" id="PF00264"/>
    </source>
</evidence>
<evidence type="ECO:0000256" key="1">
    <source>
        <dbReference type="SAM" id="MobiDB-lite"/>
    </source>
</evidence>
<dbReference type="EMBL" id="BAABBE010000080">
    <property type="protein sequence ID" value="GAA3689433.1"/>
    <property type="molecule type" value="Genomic_DNA"/>
</dbReference>
<dbReference type="Pfam" id="PF00264">
    <property type="entry name" value="Tyrosinase"/>
    <property type="match status" value="1"/>
</dbReference>
<dbReference type="InterPro" id="IPR008922">
    <property type="entry name" value="Di-copper_centre_dom_sf"/>
</dbReference>
<comment type="caution">
    <text evidence="3">The sequence shown here is derived from an EMBL/GenBank/DDBJ whole genome shotgun (WGS) entry which is preliminary data.</text>
</comment>
<dbReference type="InterPro" id="IPR002227">
    <property type="entry name" value="Tyrosinase_Cu-bd"/>
</dbReference>
<name>A0ABP7CFC7_9PSEU</name>
<feature type="region of interest" description="Disordered" evidence="1">
    <location>
        <begin position="81"/>
        <end position="163"/>
    </location>
</feature>
<protein>
    <recommendedName>
        <fullName evidence="2">Tyrosinase copper-binding domain-containing protein</fullName>
    </recommendedName>
</protein>
<reference evidence="4" key="1">
    <citation type="journal article" date="2019" name="Int. J. Syst. Evol. Microbiol.">
        <title>The Global Catalogue of Microorganisms (GCM) 10K type strain sequencing project: providing services to taxonomists for standard genome sequencing and annotation.</title>
        <authorList>
            <consortium name="The Broad Institute Genomics Platform"/>
            <consortium name="The Broad Institute Genome Sequencing Center for Infectious Disease"/>
            <person name="Wu L."/>
            <person name="Ma J."/>
        </authorList>
    </citation>
    <scope>NUCLEOTIDE SEQUENCE [LARGE SCALE GENOMIC DNA]</scope>
    <source>
        <strain evidence="4">JCM 17494</strain>
    </source>
</reference>
<accession>A0ABP7CFC7</accession>
<feature type="compositionally biased region" description="Basic residues" evidence="1">
    <location>
        <begin position="115"/>
        <end position="130"/>
    </location>
</feature>
<organism evidence="3 4">
    <name type="scientific">Lentzea roselyniae</name>
    <dbReference type="NCBI Taxonomy" id="531940"/>
    <lineage>
        <taxon>Bacteria</taxon>
        <taxon>Bacillati</taxon>
        <taxon>Actinomycetota</taxon>
        <taxon>Actinomycetes</taxon>
        <taxon>Pseudonocardiales</taxon>
        <taxon>Pseudonocardiaceae</taxon>
        <taxon>Lentzea</taxon>
    </lineage>
</organism>
<feature type="compositionally biased region" description="Basic residues" evidence="1">
    <location>
        <begin position="91"/>
        <end position="106"/>
    </location>
</feature>
<keyword evidence="4" id="KW-1185">Reference proteome</keyword>
<proteinExistence type="predicted"/>
<evidence type="ECO:0000313" key="3">
    <source>
        <dbReference type="EMBL" id="GAA3689433.1"/>
    </source>
</evidence>
<gene>
    <name evidence="3" type="ORF">GCM10022267_90220</name>
</gene>
<feature type="compositionally biased region" description="Basic and acidic residues" evidence="1">
    <location>
        <begin position="152"/>
        <end position="163"/>
    </location>
</feature>
<evidence type="ECO:0000313" key="4">
    <source>
        <dbReference type="Proteomes" id="UP001500711"/>
    </source>
</evidence>
<dbReference type="Gene3D" id="1.10.1280.10">
    <property type="entry name" value="Di-copper center containing domain from catechol oxidase"/>
    <property type="match status" value="1"/>
</dbReference>
<dbReference type="SUPFAM" id="SSF48056">
    <property type="entry name" value="Di-copper centre-containing domain"/>
    <property type="match status" value="1"/>
</dbReference>
<sequence>MVYLRVPSALSEWAERQAFIDALLQADLHTFPGGVSYWDKQDEMHQSTHNHSDSFLPWHRELCNRFEELLQQSNPDVALPLLGLDTGPASRVRRPGRHRRPLRQHPLRHDERNGRRAARRAAQRRRARRQPRTDRKPGRSTAIRPAQRRHRSTGDQLRRVDHRQCRRPIPSSAAFRNELEGWHGYVGGHIGGQHQTFEDPFMFLLHSNVDRLFAMWQGQPGQEWRLDPDQVYGDQSNTTGAGSILDPMHPWNGTVQFGSPIDPWIGASAAVESKNCRHLSVVRPPCYDTLPLTVEQVSPAAGDPVRFLDVIEHLPTARALRLRVRGCTEVTVTAAVTAPFTVLSASVTSPHPNGFEATDLLIWVLCTPGAAGSADSGTLTGWQNWASGTGGAAAADGISGAHVRLIVQGRTATQVVLADMKVRVVERNAPITGTRVSKGCGDQWHGVG</sequence>